<accession>A0A9N8H9C9</accession>
<gene>
    <name evidence="4" type="ORF">SEMRO_187_G080920.1</name>
</gene>
<reference evidence="4" key="1">
    <citation type="submission" date="2020-06" db="EMBL/GenBank/DDBJ databases">
        <authorList>
            <consortium name="Plant Systems Biology data submission"/>
        </authorList>
    </citation>
    <scope>NUCLEOTIDE SEQUENCE</scope>
    <source>
        <strain evidence="4">D6</strain>
    </source>
</reference>
<dbReference type="InterPro" id="IPR001005">
    <property type="entry name" value="SANT/Myb"/>
</dbReference>
<dbReference type="SUPFAM" id="SSF46689">
    <property type="entry name" value="Homeodomain-like"/>
    <property type="match status" value="1"/>
</dbReference>
<dbReference type="Gene3D" id="1.10.10.60">
    <property type="entry name" value="Homeodomain-like"/>
    <property type="match status" value="2"/>
</dbReference>
<evidence type="ECO:0000313" key="5">
    <source>
        <dbReference type="Proteomes" id="UP001153069"/>
    </source>
</evidence>
<evidence type="ECO:0000313" key="4">
    <source>
        <dbReference type="EMBL" id="CAB9504145.1"/>
    </source>
</evidence>
<dbReference type="InterPro" id="IPR009057">
    <property type="entry name" value="Homeodomain-like_sf"/>
</dbReference>
<feature type="compositionally biased region" description="Basic residues" evidence="1">
    <location>
        <begin position="235"/>
        <end position="250"/>
    </location>
</feature>
<dbReference type="PROSITE" id="PS50090">
    <property type="entry name" value="MYB_LIKE"/>
    <property type="match status" value="2"/>
</dbReference>
<feature type="domain" description="HTH myb-type" evidence="3">
    <location>
        <begin position="257"/>
        <end position="311"/>
    </location>
</feature>
<evidence type="ECO:0000259" key="3">
    <source>
        <dbReference type="PROSITE" id="PS51294"/>
    </source>
</evidence>
<feature type="compositionally biased region" description="Low complexity" evidence="1">
    <location>
        <begin position="140"/>
        <end position="162"/>
    </location>
</feature>
<dbReference type="OrthoDB" id="2143914at2759"/>
<evidence type="ECO:0000259" key="2">
    <source>
        <dbReference type="PROSITE" id="PS50090"/>
    </source>
</evidence>
<feature type="region of interest" description="Disordered" evidence="1">
    <location>
        <begin position="372"/>
        <end position="434"/>
    </location>
</feature>
<dbReference type="PANTHER" id="PTHR45614:SF271">
    <property type="entry name" value="MYB DNA BINDING PROTEIN_ TRANSCRIPTION FACTOR-LIKE PROTEIN"/>
    <property type="match status" value="1"/>
</dbReference>
<feature type="domain" description="Myb-like" evidence="2">
    <location>
        <begin position="308"/>
        <end position="360"/>
    </location>
</feature>
<dbReference type="CDD" id="cd00167">
    <property type="entry name" value="SANT"/>
    <property type="match status" value="2"/>
</dbReference>
<feature type="compositionally biased region" description="Low complexity" evidence="1">
    <location>
        <begin position="379"/>
        <end position="389"/>
    </location>
</feature>
<keyword evidence="5" id="KW-1185">Reference proteome</keyword>
<dbReference type="InterPro" id="IPR017930">
    <property type="entry name" value="Myb_dom"/>
</dbReference>
<protein>
    <submittedName>
        <fullName evidence="4">Myb-related protein A</fullName>
    </submittedName>
</protein>
<dbReference type="Proteomes" id="UP001153069">
    <property type="component" value="Unassembled WGS sequence"/>
</dbReference>
<organism evidence="4 5">
    <name type="scientific">Seminavis robusta</name>
    <dbReference type="NCBI Taxonomy" id="568900"/>
    <lineage>
        <taxon>Eukaryota</taxon>
        <taxon>Sar</taxon>
        <taxon>Stramenopiles</taxon>
        <taxon>Ochrophyta</taxon>
        <taxon>Bacillariophyta</taxon>
        <taxon>Bacillariophyceae</taxon>
        <taxon>Bacillariophycidae</taxon>
        <taxon>Naviculales</taxon>
        <taxon>Naviculaceae</taxon>
        <taxon>Seminavis</taxon>
    </lineage>
</organism>
<dbReference type="GO" id="GO:0005634">
    <property type="term" value="C:nucleus"/>
    <property type="evidence" value="ECO:0007669"/>
    <property type="project" value="TreeGrafter"/>
</dbReference>
<feature type="region of interest" description="Disordered" evidence="1">
    <location>
        <begin position="119"/>
        <end position="180"/>
    </location>
</feature>
<feature type="domain" description="Myb-like" evidence="2">
    <location>
        <begin position="253"/>
        <end position="307"/>
    </location>
</feature>
<feature type="compositionally biased region" description="Low complexity" evidence="1">
    <location>
        <begin position="210"/>
        <end position="227"/>
    </location>
</feature>
<dbReference type="Pfam" id="PF13921">
    <property type="entry name" value="Myb_DNA-bind_6"/>
    <property type="match status" value="1"/>
</dbReference>
<dbReference type="GO" id="GO:0000981">
    <property type="term" value="F:DNA-binding transcription factor activity, RNA polymerase II-specific"/>
    <property type="evidence" value="ECO:0007669"/>
    <property type="project" value="TreeGrafter"/>
</dbReference>
<dbReference type="AlphaFoldDB" id="A0A9N8H9C9"/>
<feature type="compositionally biased region" description="Polar residues" evidence="1">
    <location>
        <begin position="122"/>
        <end position="135"/>
    </location>
</feature>
<feature type="region of interest" description="Disordered" evidence="1">
    <location>
        <begin position="208"/>
        <end position="251"/>
    </location>
</feature>
<name>A0A9N8H9C9_9STRA</name>
<feature type="domain" description="HTH myb-type" evidence="3">
    <location>
        <begin position="313"/>
        <end position="364"/>
    </location>
</feature>
<dbReference type="PROSITE" id="PS51294">
    <property type="entry name" value="HTH_MYB"/>
    <property type="match status" value="2"/>
</dbReference>
<dbReference type="SMART" id="SM00717">
    <property type="entry name" value="SANT"/>
    <property type="match status" value="2"/>
</dbReference>
<sequence length="434" mass="48562">MMQDNAAMWDHLAAGGPPGQAAAHPQPIVTMSMLACVMCANQFSMSGKLSDHRTPVLAVNPSASIEGPYCIACAGKREGLRSFQIDEARVALVKLMHQQLSTGAAYAYAALHHQQAAQQQQCGLDNNNTSNTNTGMPPYNNSNHNGSGSSCGSGNTNNHNGHAPYNTYQQQQQQQAKQDAPGLLRVASEPPGQQLHANSNLFSMALPQEQQQQQHNHNNKHNNNNNKTWYSKPTTNHHNHHNHTSNKRQKVNPSNYVKTTWSDEEDRILIQAVTTSPEQPFTRWSDLANLLPGRIGKQIRDRWLNHLDPKIDRSPFTKDEDYKLYMAFKKHGKRWVEISTKYFDSKRSENHIKNRWYSAAFKKFVKAEWGEDPFNNSSTTTTTTATTTTKKGKEEAIIANASTSSSKQEPPGAEERQDQSSELLFLEEKKEASN</sequence>
<evidence type="ECO:0000256" key="1">
    <source>
        <dbReference type="SAM" id="MobiDB-lite"/>
    </source>
</evidence>
<comment type="caution">
    <text evidence="4">The sequence shown here is derived from an EMBL/GenBank/DDBJ whole genome shotgun (WGS) entry which is preliminary data.</text>
</comment>
<dbReference type="InterPro" id="IPR050560">
    <property type="entry name" value="MYB_TF"/>
</dbReference>
<dbReference type="GO" id="GO:0000978">
    <property type="term" value="F:RNA polymerase II cis-regulatory region sequence-specific DNA binding"/>
    <property type="evidence" value="ECO:0007669"/>
    <property type="project" value="TreeGrafter"/>
</dbReference>
<dbReference type="EMBL" id="CAICTM010000186">
    <property type="protein sequence ID" value="CAB9504145.1"/>
    <property type="molecule type" value="Genomic_DNA"/>
</dbReference>
<dbReference type="PANTHER" id="PTHR45614">
    <property type="entry name" value="MYB PROTEIN-RELATED"/>
    <property type="match status" value="1"/>
</dbReference>
<proteinExistence type="predicted"/>